<reference evidence="1" key="1">
    <citation type="submission" date="2023-06" db="EMBL/GenBank/DDBJ databases">
        <title>Genomic of Agaribacillus aureum.</title>
        <authorList>
            <person name="Wang G."/>
        </authorList>
    </citation>
    <scope>NUCLEOTIDE SEQUENCE</scope>
    <source>
        <strain evidence="1">BMA12</strain>
    </source>
</reference>
<organism evidence="1 2">
    <name type="scientific">Agaribacillus aureus</name>
    <dbReference type="NCBI Taxonomy" id="3051825"/>
    <lineage>
        <taxon>Bacteria</taxon>
        <taxon>Pseudomonadati</taxon>
        <taxon>Bacteroidota</taxon>
        <taxon>Cytophagia</taxon>
        <taxon>Cytophagales</taxon>
        <taxon>Splendidivirgaceae</taxon>
        <taxon>Agaribacillus</taxon>
    </lineage>
</organism>
<keyword evidence="2" id="KW-1185">Reference proteome</keyword>
<dbReference type="Proteomes" id="UP001172083">
    <property type="component" value="Unassembled WGS sequence"/>
</dbReference>
<comment type="caution">
    <text evidence="1">The sequence shown here is derived from an EMBL/GenBank/DDBJ whole genome shotgun (WGS) entry which is preliminary data.</text>
</comment>
<dbReference type="RefSeq" id="WP_346756667.1">
    <property type="nucleotide sequence ID" value="NZ_JAUJEB010000001.1"/>
</dbReference>
<protein>
    <submittedName>
        <fullName evidence="1">Uncharacterized protein</fullName>
    </submittedName>
</protein>
<evidence type="ECO:0000313" key="2">
    <source>
        <dbReference type="Proteomes" id="UP001172083"/>
    </source>
</evidence>
<evidence type="ECO:0000313" key="1">
    <source>
        <dbReference type="EMBL" id="MDN5211332.1"/>
    </source>
</evidence>
<gene>
    <name evidence="1" type="ORF">QQ020_04700</name>
</gene>
<sequence>MEKHFELTDSEFEQQFIACKLDPLIFRHEAHLRLAWINIKKYGIKKAEKNVQVQLENFVKYHGANDKYNKTLTIAAVKIVNHFIKQFNANSFFDFVLKFNRLKTDFKGLIKSHYSFDIFNSKKAKTDYIKPDLLPFE</sequence>
<proteinExistence type="predicted"/>
<dbReference type="EMBL" id="JAUJEB010000001">
    <property type="protein sequence ID" value="MDN5211332.1"/>
    <property type="molecule type" value="Genomic_DNA"/>
</dbReference>
<name>A0ABT8L0S4_9BACT</name>
<accession>A0ABT8L0S4</accession>